<protein>
    <submittedName>
        <fullName evidence="1">Uncharacterized protein</fullName>
    </submittedName>
</protein>
<dbReference type="EMBL" id="CP158569">
    <property type="protein sequence ID" value="XBY47023.1"/>
    <property type="molecule type" value="Genomic_DNA"/>
</dbReference>
<keyword evidence="1" id="KW-0614">Plasmid</keyword>
<evidence type="ECO:0000313" key="1">
    <source>
        <dbReference type="EMBL" id="XBY47023.1"/>
    </source>
</evidence>
<name>A0AAU7XGV8_9HYPH</name>
<dbReference type="KEGG" id="mflg:ABS361_22705"/>
<accession>A0AAU7XGV8</accession>
<organism evidence="1">
    <name type="scientific">Methyloraptor flagellatus</name>
    <dbReference type="NCBI Taxonomy" id="3162530"/>
    <lineage>
        <taxon>Bacteria</taxon>
        <taxon>Pseudomonadati</taxon>
        <taxon>Pseudomonadota</taxon>
        <taxon>Alphaproteobacteria</taxon>
        <taxon>Hyphomicrobiales</taxon>
        <taxon>Ancalomicrobiaceae</taxon>
        <taxon>Methyloraptor</taxon>
    </lineage>
</organism>
<geneLocation type="plasmid" evidence="1">
    <name>p_s20</name>
</geneLocation>
<sequence>MSTYNIFTLKRMAFPRRGHRSTINVTSVGLGNAYSSYFGGMCAISAYLFASSAFGLELNTGDVKFYQKWMNLAGICSVQVTGRQDADFLRCVEQVARGVVGNQKKEDKLAVAAYTDVGKHIKNLSELALSFRISTTKNGSSEPSIQKIFNSSQLFANERDNRLLIKYFFAGAIPIVSVTPIFTYDVVYYNPYLDVAIATQFKDDGILSAPVDAFAILGSDIREETASTVPSWISSAYGIKASRTAIYNTIKSVGKTNIFNRLKQISRNDIAVNALIDNTLGLMSTMKNRTKCSESAAGDLVNSIRIARNKNLSVDSSNTQSIGVILPMVSGFDKNELNYTIYAIASNPYVALQIATKTKSNNFCDVDTIEYIDLNDLVRNDMKTTMYKNKSLFDKYMGR</sequence>
<dbReference type="RefSeq" id="WP_407052108.1">
    <property type="nucleotide sequence ID" value="NZ_CP158569.1"/>
</dbReference>
<reference evidence="1" key="1">
    <citation type="submission" date="2024-06" db="EMBL/GenBank/DDBJ databases">
        <title>Methylostella associata gen. nov., sp. nov., a novel Ancalomicrobiaceae-affiliated facultatively methylotrophic bacteria that feed on methanotrophs of the genus Methylococcus.</title>
        <authorList>
            <person name="Saltykova V."/>
            <person name="Danilova O.V."/>
            <person name="Oshkin I.Y."/>
            <person name="Belova S.E."/>
            <person name="Pimenov N.V."/>
            <person name="Dedysh S.N."/>
        </authorList>
    </citation>
    <scope>NUCLEOTIDE SEQUENCE</scope>
    <source>
        <strain evidence="1">S20</strain>
        <plasmid evidence="1">p_s20</plasmid>
    </source>
</reference>
<dbReference type="AlphaFoldDB" id="A0AAU7XGV8"/>
<gene>
    <name evidence="1" type="ORF">ABS361_22705</name>
</gene>
<proteinExistence type="predicted"/>